<dbReference type="AlphaFoldDB" id="A0A6N7PN41"/>
<dbReference type="InterPro" id="IPR009057">
    <property type="entry name" value="Homeodomain-like_sf"/>
</dbReference>
<gene>
    <name evidence="6" type="ORF">GF068_16130</name>
</gene>
<evidence type="ECO:0000313" key="6">
    <source>
        <dbReference type="EMBL" id="MRG93428.1"/>
    </source>
</evidence>
<dbReference type="Pfam" id="PF12833">
    <property type="entry name" value="HTH_18"/>
    <property type="match status" value="1"/>
</dbReference>
<dbReference type="PANTHER" id="PTHR46796">
    <property type="entry name" value="HTH-TYPE TRANSCRIPTIONAL ACTIVATOR RHAS-RELATED"/>
    <property type="match status" value="1"/>
</dbReference>
<keyword evidence="3" id="KW-0804">Transcription</keyword>
<reference evidence="6 7" key="1">
    <citation type="submission" date="2019-10" db="EMBL/GenBank/DDBJ databases">
        <title>A soil myxobacterium in the family Polyangiaceae.</title>
        <authorList>
            <person name="Li Y."/>
            <person name="Wang J."/>
        </authorList>
    </citation>
    <scope>NUCLEOTIDE SEQUENCE [LARGE SCALE GENOMIC DNA]</scope>
    <source>
        <strain evidence="6 7">DSM 14734</strain>
    </source>
</reference>
<comment type="caution">
    <text evidence="6">The sequence shown here is derived from an EMBL/GenBank/DDBJ whole genome shotgun (WGS) entry which is preliminary data.</text>
</comment>
<name>A0A6N7PN41_9BACT</name>
<evidence type="ECO:0000256" key="2">
    <source>
        <dbReference type="ARBA" id="ARBA00023125"/>
    </source>
</evidence>
<dbReference type="PANTHER" id="PTHR46796:SF12">
    <property type="entry name" value="HTH-TYPE DNA-BINDING TRANSCRIPTIONAL ACTIVATOR EUTR"/>
    <property type="match status" value="1"/>
</dbReference>
<protein>
    <submittedName>
        <fullName evidence="6">Helix-turn-helix domain-containing protein</fullName>
    </submittedName>
</protein>
<keyword evidence="1" id="KW-0805">Transcription regulation</keyword>
<dbReference type="InterPro" id="IPR035418">
    <property type="entry name" value="AraC-bd_2"/>
</dbReference>
<evidence type="ECO:0000256" key="3">
    <source>
        <dbReference type="ARBA" id="ARBA00023163"/>
    </source>
</evidence>
<dbReference type="InterPro" id="IPR018060">
    <property type="entry name" value="HTH_AraC"/>
</dbReference>
<dbReference type="OrthoDB" id="185346at2"/>
<dbReference type="EMBL" id="WJIE01000004">
    <property type="protein sequence ID" value="MRG93428.1"/>
    <property type="molecule type" value="Genomic_DNA"/>
</dbReference>
<dbReference type="InterPro" id="IPR018062">
    <property type="entry name" value="HTH_AraC-typ_CS"/>
</dbReference>
<feature type="domain" description="HTH araC/xylS-type" evidence="5">
    <location>
        <begin position="248"/>
        <end position="348"/>
    </location>
</feature>
<dbReference type="SUPFAM" id="SSF46689">
    <property type="entry name" value="Homeodomain-like"/>
    <property type="match status" value="1"/>
</dbReference>
<proteinExistence type="predicted"/>
<dbReference type="PROSITE" id="PS01124">
    <property type="entry name" value="HTH_ARAC_FAMILY_2"/>
    <property type="match status" value="1"/>
</dbReference>
<dbReference type="PROSITE" id="PS00041">
    <property type="entry name" value="HTH_ARAC_FAMILY_1"/>
    <property type="match status" value="1"/>
</dbReference>
<sequence>MMHARSGTDLAHPKPLPDTPALEARRAPAPLLVVKTHLSTTDPDELLPTFSRLYPGATLRPLARTAFRCHFGVTAAGTVSFVAGDWDLGSRVEAAALGDRYALVFAGEGSSDGEVEIRRRRLSITPGKRAALFIPGRPASIRMPVGTKGRTLTVERSALEAHFALLTGHTSRGVISFDPELDITAGGGATLHGIVRLLREEIERPAASPFVRPRLFDVLLTALVTIPRHEGSRLLDLPPPRVAPAVVRRAEEYIAAHAGEPIRLSDIVAAAGAPARSLQAAFRAARGVTPMEFLKLRRLELSRHMLLAPRPETTVSGVAAVIGFRNAGRFSVEYRKCFQESPSETLARGRGLRRGNPKTCG</sequence>
<dbReference type="Pfam" id="PF14525">
    <property type="entry name" value="AraC_binding_2"/>
    <property type="match status" value="1"/>
</dbReference>
<dbReference type="Gene3D" id="1.10.10.60">
    <property type="entry name" value="Homeodomain-like"/>
    <property type="match status" value="1"/>
</dbReference>
<evidence type="ECO:0000256" key="1">
    <source>
        <dbReference type="ARBA" id="ARBA00023015"/>
    </source>
</evidence>
<evidence type="ECO:0000313" key="7">
    <source>
        <dbReference type="Proteomes" id="UP000440224"/>
    </source>
</evidence>
<dbReference type="GO" id="GO:0003700">
    <property type="term" value="F:DNA-binding transcription factor activity"/>
    <property type="evidence" value="ECO:0007669"/>
    <property type="project" value="InterPro"/>
</dbReference>
<accession>A0A6N7PN41</accession>
<evidence type="ECO:0000259" key="5">
    <source>
        <dbReference type="PROSITE" id="PS01124"/>
    </source>
</evidence>
<dbReference type="SMART" id="SM00342">
    <property type="entry name" value="HTH_ARAC"/>
    <property type="match status" value="1"/>
</dbReference>
<organism evidence="6 7">
    <name type="scientific">Polyangium spumosum</name>
    <dbReference type="NCBI Taxonomy" id="889282"/>
    <lineage>
        <taxon>Bacteria</taxon>
        <taxon>Pseudomonadati</taxon>
        <taxon>Myxococcota</taxon>
        <taxon>Polyangia</taxon>
        <taxon>Polyangiales</taxon>
        <taxon>Polyangiaceae</taxon>
        <taxon>Polyangium</taxon>
    </lineage>
</organism>
<dbReference type="InterPro" id="IPR050204">
    <property type="entry name" value="AraC_XylS_family_regulators"/>
</dbReference>
<evidence type="ECO:0000256" key="4">
    <source>
        <dbReference type="SAM" id="MobiDB-lite"/>
    </source>
</evidence>
<keyword evidence="2" id="KW-0238">DNA-binding</keyword>
<keyword evidence="7" id="KW-1185">Reference proteome</keyword>
<dbReference type="GO" id="GO:0043565">
    <property type="term" value="F:sequence-specific DNA binding"/>
    <property type="evidence" value="ECO:0007669"/>
    <property type="project" value="InterPro"/>
</dbReference>
<feature type="region of interest" description="Disordered" evidence="4">
    <location>
        <begin position="1"/>
        <end position="23"/>
    </location>
</feature>
<dbReference type="Proteomes" id="UP000440224">
    <property type="component" value="Unassembled WGS sequence"/>
</dbReference>